<evidence type="ECO:0000256" key="2">
    <source>
        <dbReference type="SAM" id="Phobius"/>
    </source>
</evidence>
<keyword evidence="4" id="KW-1185">Reference proteome</keyword>
<keyword evidence="2" id="KW-0472">Membrane</keyword>
<accession>A0A8S1YM66</accession>
<organism evidence="3 4">
    <name type="scientific">Paramecium octaurelia</name>
    <dbReference type="NCBI Taxonomy" id="43137"/>
    <lineage>
        <taxon>Eukaryota</taxon>
        <taxon>Sar</taxon>
        <taxon>Alveolata</taxon>
        <taxon>Ciliophora</taxon>
        <taxon>Intramacronucleata</taxon>
        <taxon>Oligohymenophorea</taxon>
        <taxon>Peniculida</taxon>
        <taxon>Parameciidae</taxon>
        <taxon>Paramecium</taxon>
    </lineage>
</organism>
<reference evidence="3" key="1">
    <citation type="submission" date="2021-01" db="EMBL/GenBank/DDBJ databases">
        <authorList>
            <consortium name="Genoscope - CEA"/>
            <person name="William W."/>
        </authorList>
    </citation>
    <scope>NUCLEOTIDE SEQUENCE</scope>
</reference>
<feature type="region of interest" description="Disordered" evidence="1">
    <location>
        <begin position="213"/>
        <end position="233"/>
    </location>
</feature>
<keyword evidence="2" id="KW-1133">Transmembrane helix</keyword>
<dbReference type="Proteomes" id="UP000683925">
    <property type="component" value="Unassembled WGS sequence"/>
</dbReference>
<dbReference type="EMBL" id="CAJJDP010000277">
    <property type="protein sequence ID" value="CAD8215495.1"/>
    <property type="molecule type" value="Genomic_DNA"/>
</dbReference>
<evidence type="ECO:0008006" key="5">
    <source>
        <dbReference type="Google" id="ProtNLM"/>
    </source>
</evidence>
<sequence length="303" mass="35828">MESHFVVRYQLIRFSHDIYYFLLFLLIFYDELIYENIFTLLSLNYSYPFNFINVQGHCLILKIFVPFFAYQKQNKDSQLQKAFTLMEQVQNIYLTDTGKQSNIIISQETSLRRIVGFACQMQHLKIEPNSTLESILQSLHNHVSQVNEEGSVRSDLFQASFNQQYIKNRWVEIINQNIQGYSQKILLFIYRRQILIGAARPKEENLDSISIKSQTGKGGMEGKPEETMEFNDPTEHRPLTKYLWIPEICMYAQKFIFCDIVLENFLILCQRIIFSFSALIFQGVLKYFTAFKEFKTQERKGQL</sequence>
<name>A0A8S1YM66_PAROT</name>
<evidence type="ECO:0000313" key="3">
    <source>
        <dbReference type="EMBL" id="CAD8215495.1"/>
    </source>
</evidence>
<gene>
    <name evidence="3" type="ORF">POCTA_138.1.T2730002</name>
</gene>
<dbReference type="AlphaFoldDB" id="A0A8S1YM66"/>
<keyword evidence="2" id="KW-0812">Transmembrane</keyword>
<protein>
    <recommendedName>
        <fullName evidence="5">Transmembrane protein</fullName>
    </recommendedName>
</protein>
<feature type="transmembrane region" description="Helical" evidence="2">
    <location>
        <begin position="49"/>
        <end position="70"/>
    </location>
</feature>
<proteinExistence type="predicted"/>
<comment type="caution">
    <text evidence="3">The sequence shown here is derived from an EMBL/GenBank/DDBJ whole genome shotgun (WGS) entry which is preliminary data.</text>
</comment>
<evidence type="ECO:0000256" key="1">
    <source>
        <dbReference type="SAM" id="MobiDB-lite"/>
    </source>
</evidence>
<evidence type="ECO:0000313" key="4">
    <source>
        <dbReference type="Proteomes" id="UP000683925"/>
    </source>
</evidence>